<dbReference type="GeneID" id="40927344"/>
<gene>
    <name evidence="2" type="ordered locus">LLO_3160</name>
</gene>
<organism evidence="2 3">
    <name type="scientific">Legionella longbeachae serogroup 1 (strain NSW150)</name>
    <dbReference type="NCBI Taxonomy" id="661367"/>
    <lineage>
        <taxon>Bacteria</taxon>
        <taxon>Pseudomonadati</taxon>
        <taxon>Pseudomonadota</taxon>
        <taxon>Gammaproteobacteria</taxon>
        <taxon>Legionellales</taxon>
        <taxon>Legionellaceae</taxon>
        <taxon>Legionella</taxon>
    </lineage>
</organism>
<sequence>MNRLDWLKDRHKGGRCVLIANGPSLNGMDLSFLNKQITIGLNKIYLGLNRFNFYPKYYVAINPTVIQQSISEIKKLNCVKFLGNNGAQELIKEDALTYLVNTQNPPARFCKNLSVGLHEGWTVTYAALQVAYYLGFYEVIIIGMDHHFIYSGKPNEAHVLEGADPNHFSDNYFGYGQQWDNPDLEKSEESYRMAKKAYEEEGRLILDATVDGKCNIFKKIDYQSYFGLK</sequence>
<keyword evidence="3" id="KW-1185">Reference proteome</keyword>
<reference evidence="2 3" key="1">
    <citation type="journal article" date="2010" name="PLoS Genet.">
        <title>Analysis of the Legionella longbeachae genome and transcriptome uncovers unique strategies to cause Legionnaires' disease.</title>
        <authorList>
            <person name="Cazalet C."/>
            <person name="Gomez-Valero L."/>
            <person name="Rusniok C."/>
            <person name="Lomma M."/>
            <person name="Dervins-Ravault D."/>
            <person name="Newton H."/>
            <person name="Sansom F."/>
            <person name="Jarraud S."/>
            <person name="Zidane N."/>
            <person name="Ma L."/>
            <person name="Bouchier C."/>
            <person name="Etienne J."/>
            <person name="Hartland E."/>
            <person name="Buchrieser C."/>
        </authorList>
    </citation>
    <scope>NUCLEOTIDE SEQUENCE [LARGE SCALE GENOMIC DNA]</scope>
    <source>
        <strain evidence="2 3">NSW150</strain>
    </source>
</reference>
<evidence type="ECO:0000259" key="1">
    <source>
        <dbReference type="Pfam" id="PF01973"/>
    </source>
</evidence>
<dbReference type="Proteomes" id="UP000001060">
    <property type="component" value="Chromosome"/>
</dbReference>
<name>D3HMC4_LEGLN</name>
<dbReference type="STRING" id="661367.LLO_3160"/>
<evidence type="ECO:0000313" key="2">
    <source>
        <dbReference type="EMBL" id="CBJ13613.1"/>
    </source>
</evidence>
<protein>
    <submittedName>
        <fullName evidence="2">Putative lipopolysaccharide core biosynthesis protein</fullName>
    </submittedName>
</protein>
<feature type="domain" description="6-hydroxymethylpterin diphosphokinase MptE-like" evidence="1">
    <location>
        <begin position="7"/>
        <end position="148"/>
    </location>
</feature>
<dbReference type="Pfam" id="PF01973">
    <property type="entry name" value="MptE-like"/>
    <property type="match status" value="1"/>
</dbReference>
<dbReference type="RefSeq" id="WP_003634465.1">
    <property type="nucleotide sequence ID" value="NC_013861.1"/>
</dbReference>
<dbReference type="eggNOG" id="COG2604">
    <property type="taxonomic scope" value="Bacteria"/>
</dbReference>
<dbReference type="KEGG" id="llo:LLO_3160"/>
<evidence type="ECO:0000313" key="3">
    <source>
        <dbReference type="Proteomes" id="UP000001060"/>
    </source>
</evidence>
<accession>D3HMC4</accession>
<dbReference type="HOGENOM" id="CLU_073855_1_0_6"/>
<dbReference type="Gene3D" id="3.90.1480.10">
    <property type="entry name" value="Alpha-2,3-sialyltransferase"/>
    <property type="match status" value="1"/>
</dbReference>
<proteinExistence type="predicted"/>
<dbReference type="EMBL" id="FN650140">
    <property type="protein sequence ID" value="CBJ13613.1"/>
    <property type="molecule type" value="Genomic_DNA"/>
</dbReference>
<dbReference type="OrthoDB" id="7254531at2"/>
<dbReference type="AlphaFoldDB" id="D3HMC4"/>
<dbReference type="InterPro" id="IPR002826">
    <property type="entry name" value="MptE-like"/>
</dbReference>